<feature type="transmembrane region" description="Helical" evidence="6">
    <location>
        <begin position="20"/>
        <end position="39"/>
    </location>
</feature>
<accession>A0A841LYI8</accession>
<protein>
    <submittedName>
        <fullName evidence="8">Drug/metabolite transporter (DMT)-like permease</fullName>
    </submittedName>
</protein>
<keyword evidence="9" id="KW-1185">Reference proteome</keyword>
<feature type="transmembrane region" description="Helical" evidence="6">
    <location>
        <begin position="86"/>
        <end position="106"/>
    </location>
</feature>
<reference evidence="8 9" key="1">
    <citation type="submission" date="2020-08" db="EMBL/GenBank/DDBJ databases">
        <title>Genomic Encyclopedia of Type Strains, Phase IV (KMG-IV): sequencing the most valuable type-strain genomes for metagenomic binning, comparative biology and taxonomic classification.</title>
        <authorList>
            <person name="Goeker M."/>
        </authorList>
    </citation>
    <scope>NUCLEOTIDE SEQUENCE [LARGE SCALE GENOMIC DNA]</scope>
    <source>
        <strain evidence="8 9">DSM 22336</strain>
    </source>
</reference>
<dbReference type="InterPro" id="IPR037185">
    <property type="entry name" value="EmrE-like"/>
</dbReference>
<dbReference type="GO" id="GO:0005886">
    <property type="term" value="C:plasma membrane"/>
    <property type="evidence" value="ECO:0007669"/>
    <property type="project" value="UniProtKB-SubCell"/>
</dbReference>
<evidence type="ECO:0000313" key="9">
    <source>
        <dbReference type="Proteomes" id="UP000555393"/>
    </source>
</evidence>
<sequence length="317" mass="34591">MSANGTGTRLISPAPNMQQAPFDSVAIGLVLLIMFTWGLNQVAIKIGNQGFNPMLMASARSVLGGVLVFTWCQYKQVPLFNKDGTFWPGILAGLLFGGEFVLIFMAMDYTNVGRVTLMMNMMPFWVAIGSYFCLGERMSLRAIIGMVIAFAGVFLVFSDRVSSVSPYAYIGDIMAIIAGIMWGLSNIVIKGSSLTRAAPEKVLLYQLAIGSIVPLPFMALSGSLIRSPDMWSILAFFFQSVFVVAFTYPLWFWMMRRYPVSKLSNFAFLTPAIGVLMSGLILGEALGWKIFAALVLIALGLIIINRPVKSGSHKAAT</sequence>
<feature type="domain" description="EamA" evidence="7">
    <location>
        <begin position="26"/>
        <end position="157"/>
    </location>
</feature>
<dbReference type="Gene3D" id="1.10.3730.20">
    <property type="match status" value="1"/>
</dbReference>
<feature type="transmembrane region" description="Helical" evidence="6">
    <location>
        <begin position="112"/>
        <end position="133"/>
    </location>
</feature>
<feature type="transmembrane region" description="Helical" evidence="6">
    <location>
        <begin position="140"/>
        <end position="157"/>
    </location>
</feature>
<evidence type="ECO:0000259" key="7">
    <source>
        <dbReference type="Pfam" id="PF00892"/>
    </source>
</evidence>
<gene>
    <name evidence="8" type="ORF">FHS77_002151</name>
</gene>
<comment type="subcellular location">
    <subcellularLocation>
        <location evidence="1">Cell membrane</location>
        <topology evidence="1">Multi-pass membrane protein</topology>
    </subcellularLocation>
</comment>
<evidence type="ECO:0000256" key="2">
    <source>
        <dbReference type="ARBA" id="ARBA00022475"/>
    </source>
</evidence>
<keyword evidence="3 6" id="KW-0812">Transmembrane</keyword>
<dbReference type="InterPro" id="IPR000620">
    <property type="entry name" value="EamA_dom"/>
</dbReference>
<dbReference type="Pfam" id="PF00892">
    <property type="entry name" value="EamA"/>
    <property type="match status" value="2"/>
</dbReference>
<dbReference type="EMBL" id="JACIIU010000010">
    <property type="protein sequence ID" value="MBB6261592.1"/>
    <property type="molecule type" value="Genomic_DNA"/>
</dbReference>
<feature type="transmembrane region" description="Helical" evidence="6">
    <location>
        <begin position="231"/>
        <end position="251"/>
    </location>
</feature>
<feature type="domain" description="EamA" evidence="7">
    <location>
        <begin position="170"/>
        <end position="305"/>
    </location>
</feature>
<dbReference type="Proteomes" id="UP000555393">
    <property type="component" value="Unassembled WGS sequence"/>
</dbReference>
<proteinExistence type="predicted"/>
<feature type="transmembrane region" description="Helical" evidence="6">
    <location>
        <begin position="288"/>
        <end position="304"/>
    </location>
</feature>
<feature type="transmembrane region" description="Helical" evidence="6">
    <location>
        <begin position="169"/>
        <end position="190"/>
    </location>
</feature>
<name>A0A841LYI8_9HYPH</name>
<evidence type="ECO:0000256" key="6">
    <source>
        <dbReference type="SAM" id="Phobius"/>
    </source>
</evidence>
<comment type="caution">
    <text evidence="8">The sequence shown here is derived from an EMBL/GenBank/DDBJ whole genome shotgun (WGS) entry which is preliminary data.</text>
</comment>
<feature type="transmembrane region" description="Helical" evidence="6">
    <location>
        <begin position="263"/>
        <end position="282"/>
    </location>
</feature>
<feature type="transmembrane region" description="Helical" evidence="6">
    <location>
        <begin position="51"/>
        <end position="74"/>
    </location>
</feature>
<dbReference type="PANTHER" id="PTHR32322">
    <property type="entry name" value="INNER MEMBRANE TRANSPORTER"/>
    <property type="match status" value="1"/>
</dbReference>
<keyword evidence="5 6" id="KW-0472">Membrane</keyword>
<dbReference type="PANTHER" id="PTHR32322:SF18">
    <property type="entry name" value="S-ADENOSYLMETHIONINE_S-ADENOSYLHOMOCYSTEINE TRANSPORTER"/>
    <property type="match status" value="1"/>
</dbReference>
<dbReference type="SUPFAM" id="SSF103481">
    <property type="entry name" value="Multidrug resistance efflux transporter EmrE"/>
    <property type="match status" value="2"/>
</dbReference>
<evidence type="ECO:0000256" key="4">
    <source>
        <dbReference type="ARBA" id="ARBA00022989"/>
    </source>
</evidence>
<keyword evidence="2" id="KW-1003">Cell membrane</keyword>
<evidence type="ECO:0000256" key="3">
    <source>
        <dbReference type="ARBA" id="ARBA00022692"/>
    </source>
</evidence>
<dbReference type="InterPro" id="IPR050638">
    <property type="entry name" value="AA-Vitamin_Transporters"/>
</dbReference>
<keyword evidence="4 6" id="KW-1133">Transmembrane helix</keyword>
<feature type="transmembrane region" description="Helical" evidence="6">
    <location>
        <begin position="202"/>
        <end position="225"/>
    </location>
</feature>
<dbReference type="AlphaFoldDB" id="A0A841LYI8"/>
<evidence type="ECO:0000256" key="5">
    <source>
        <dbReference type="ARBA" id="ARBA00023136"/>
    </source>
</evidence>
<evidence type="ECO:0000256" key="1">
    <source>
        <dbReference type="ARBA" id="ARBA00004651"/>
    </source>
</evidence>
<organism evidence="8 9">
    <name type="scientific">Paenochrobactrum gallinarii</name>
    <dbReference type="NCBI Taxonomy" id="643673"/>
    <lineage>
        <taxon>Bacteria</taxon>
        <taxon>Pseudomonadati</taxon>
        <taxon>Pseudomonadota</taxon>
        <taxon>Alphaproteobacteria</taxon>
        <taxon>Hyphomicrobiales</taxon>
        <taxon>Brucellaceae</taxon>
        <taxon>Paenochrobactrum</taxon>
    </lineage>
</organism>
<evidence type="ECO:0000313" key="8">
    <source>
        <dbReference type="EMBL" id="MBB6261592.1"/>
    </source>
</evidence>